<sequence>MGKQKAPVALGTENIGKLLIQYAA</sequence>
<gene>
    <name evidence="1" type="ORF">EZS27_043624</name>
</gene>
<proteinExistence type="predicted"/>
<name>A0A5J4P5N8_9ZZZZ</name>
<accession>A0A5J4P5N8</accession>
<feature type="non-terminal residue" evidence="1">
    <location>
        <position position="24"/>
    </location>
</feature>
<organism evidence="1">
    <name type="scientific">termite gut metagenome</name>
    <dbReference type="NCBI Taxonomy" id="433724"/>
    <lineage>
        <taxon>unclassified sequences</taxon>
        <taxon>metagenomes</taxon>
        <taxon>organismal metagenomes</taxon>
    </lineage>
</organism>
<comment type="caution">
    <text evidence="1">The sequence shown here is derived from an EMBL/GenBank/DDBJ whole genome shotgun (WGS) entry which is preliminary data.</text>
</comment>
<reference evidence="1" key="1">
    <citation type="submission" date="2019-03" db="EMBL/GenBank/DDBJ databases">
        <title>Single cell metagenomics reveals metabolic interactions within the superorganism composed of flagellate Streblomastix strix and complex community of Bacteroidetes bacteria on its surface.</title>
        <authorList>
            <person name="Treitli S.C."/>
            <person name="Kolisko M."/>
            <person name="Husnik F."/>
            <person name="Keeling P."/>
            <person name="Hampl V."/>
        </authorList>
    </citation>
    <scope>NUCLEOTIDE SEQUENCE</scope>
    <source>
        <strain evidence="1">STM</strain>
    </source>
</reference>
<dbReference type="AlphaFoldDB" id="A0A5J4P5N8"/>
<dbReference type="EMBL" id="SNRY01011274">
    <property type="protein sequence ID" value="KAA6304727.1"/>
    <property type="molecule type" value="Genomic_DNA"/>
</dbReference>
<evidence type="ECO:0000313" key="1">
    <source>
        <dbReference type="EMBL" id="KAA6304727.1"/>
    </source>
</evidence>
<protein>
    <submittedName>
        <fullName evidence="1">Multidrug export protein MepA</fullName>
    </submittedName>
</protein>